<dbReference type="SUPFAM" id="SSF46689">
    <property type="entry name" value="Homeodomain-like"/>
    <property type="match status" value="1"/>
</dbReference>
<dbReference type="PROSITE" id="PS50994">
    <property type="entry name" value="INTEGRASE"/>
    <property type="match status" value="1"/>
</dbReference>
<proteinExistence type="predicted"/>
<name>A0A6J4LQM1_9BACT</name>
<dbReference type="Pfam" id="PF13565">
    <property type="entry name" value="HTH_32"/>
    <property type="match status" value="1"/>
</dbReference>
<dbReference type="Gene3D" id="3.30.420.10">
    <property type="entry name" value="Ribonuclease H-like superfamily/Ribonuclease H"/>
    <property type="match status" value="1"/>
</dbReference>
<gene>
    <name evidence="2" type="ORF">AVDCRST_MAG40-2333</name>
</gene>
<dbReference type="Gene3D" id="1.10.10.10">
    <property type="entry name" value="Winged helix-like DNA-binding domain superfamily/Winged helix DNA-binding domain"/>
    <property type="match status" value="1"/>
</dbReference>
<feature type="domain" description="Integrase catalytic" evidence="1">
    <location>
        <begin position="139"/>
        <end position="305"/>
    </location>
</feature>
<reference evidence="2" key="1">
    <citation type="submission" date="2020-02" db="EMBL/GenBank/DDBJ databases">
        <authorList>
            <person name="Meier V. D."/>
        </authorList>
    </citation>
    <scope>NUCLEOTIDE SEQUENCE</scope>
    <source>
        <strain evidence="2">AVDCRST_MAG40</strain>
    </source>
</reference>
<dbReference type="InterPro" id="IPR001584">
    <property type="entry name" value="Integrase_cat-core"/>
</dbReference>
<dbReference type="InterPro" id="IPR047656">
    <property type="entry name" value="IS481-like_transpos"/>
</dbReference>
<dbReference type="AlphaFoldDB" id="A0A6J4LQM1"/>
<evidence type="ECO:0000313" key="2">
    <source>
        <dbReference type="EMBL" id="CAA9339927.1"/>
    </source>
</evidence>
<dbReference type="GO" id="GO:0015074">
    <property type="term" value="P:DNA integration"/>
    <property type="evidence" value="ECO:0007669"/>
    <property type="project" value="InterPro"/>
</dbReference>
<dbReference type="InterPro" id="IPR012337">
    <property type="entry name" value="RNaseH-like_sf"/>
</dbReference>
<evidence type="ECO:0000259" key="1">
    <source>
        <dbReference type="PROSITE" id="PS50994"/>
    </source>
</evidence>
<dbReference type="Pfam" id="PF13683">
    <property type="entry name" value="rve_3"/>
    <property type="match status" value="1"/>
</dbReference>
<dbReference type="InterPro" id="IPR009057">
    <property type="entry name" value="Homeodomain-like_sf"/>
</dbReference>
<dbReference type="InterPro" id="IPR036397">
    <property type="entry name" value="RNaseH_sf"/>
</dbReference>
<dbReference type="GO" id="GO:0003676">
    <property type="term" value="F:nucleic acid binding"/>
    <property type="evidence" value="ECO:0007669"/>
    <property type="project" value="InterPro"/>
</dbReference>
<dbReference type="InterPro" id="IPR036388">
    <property type="entry name" value="WH-like_DNA-bd_sf"/>
</dbReference>
<dbReference type="PANTHER" id="PTHR47515:SF2">
    <property type="entry name" value="INTEGRASE CORE DOMAIN PROTEIN"/>
    <property type="match status" value="1"/>
</dbReference>
<dbReference type="SUPFAM" id="SSF53098">
    <property type="entry name" value="Ribonuclease H-like"/>
    <property type="match status" value="1"/>
</dbReference>
<accession>A0A6J4LQM1</accession>
<organism evidence="2">
    <name type="scientific">uncultured Gemmatimonadaceae bacterium</name>
    <dbReference type="NCBI Taxonomy" id="246130"/>
    <lineage>
        <taxon>Bacteria</taxon>
        <taxon>Pseudomonadati</taxon>
        <taxon>Gemmatimonadota</taxon>
        <taxon>Gemmatimonadia</taxon>
        <taxon>Gemmatimonadales</taxon>
        <taxon>Gemmatimonadaceae</taxon>
        <taxon>environmental samples</taxon>
    </lineage>
</organism>
<protein>
    <submittedName>
        <fullName evidence="2">Mobile element protein</fullName>
    </submittedName>
</protein>
<sequence>MPWQETDPVDQRERFIDDHRHALYSMTELCARYGVSRQTGYKWLARYDAGGRPALRERSHAPHHCPHRIAGDVAELLCAARTAHPTWGPAKLLDWLRPRHRGIDWPAVSTAGDLLARRGLVRPRRRRRPSVHPGAVPPTTTAPNDLWTVDFKGQFRTRDGVYCYPLTLADQHTRYLLACRGLPSTKGVEARTVLERAFRTYGLPRAIRSDNGVPFATTGVHGLSQLNVWWLRLGIVHQRILPGQPQQNGAHERMHKTLKAEACRPPQAHARAQQRRFDAFRHEYNDERPHSTLGGQPPASQYVVSARPYPARLPPLEYPGHYLVKRVTNAGTFRFKDRLLFIANALKQHHIGLEESDDGVWSIYLGAVLLARLDERDYIIRG</sequence>
<dbReference type="EMBL" id="CADCTX010000678">
    <property type="protein sequence ID" value="CAA9339927.1"/>
    <property type="molecule type" value="Genomic_DNA"/>
</dbReference>
<dbReference type="NCBIfam" id="NF033577">
    <property type="entry name" value="transpos_IS481"/>
    <property type="match status" value="1"/>
</dbReference>
<dbReference type="PANTHER" id="PTHR47515">
    <property type="entry name" value="LOW CALCIUM RESPONSE LOCUS PROTEIN T"/>
    <property type="match status" value="1"/>
</dbReference>